<dbReference type="GO" id="GO:0003925">
    <property type="term" value="F:G protein activity"/>
    <property type="evidence" value="ECO:0007669"/>
    <property type="project" value="UniProtKB-EC"/>
</dbReference>
<dbReference type="InParanoid" id="Q54Y30"/>
<dbReference type="VEuPathDB" id="AmoebaDB:DDB_G0278449"/>
<dbReference type="dictyBase" id="DDB_G0278449">
    <property type="gene designation" value="rsmC"/>
</dbReference>
<dbReference type="STRING" id="44689.Q54Y30"/>
<evidence type="ECO:0000256" key="1">
    <source>
        <dbReference type="ARBA" id="ARBA00008344"/>
    </source>
</evidence>
<dbReference type="PhylomeDB" id="Q54Y30"/>
<dbReference type="InterPro" id="IPR027417">
    <property type="entry name" value="P-loop_NTPase"/>
</dbReference>
<evidence type="ECO:0000256" key="2">
    <source>
        <dbReference type="ARBA" id="ARBA00011984"/>
    </source>
</evidence>
<dbReference type="Gene3D" id="3.40.50.300">
    <property type="entry name" value="P-loop containing nucleotide triphosphate hydrolases"/>
    <property type="match status" value="1"/>
</dbReference>
<reference evidence="5 6" key="1">
    <citation type="journal article" date="2005" name="Nature">
        <title>The genome of the social amoeba Dictyostelium discoideum.</title>
        <authorList>
            <consortium name="The Dictyostelium discoideum Sequencing Consortium"/>
            <person name="Eichinger L."/>
            <person name="Pachebat J.A."/>
            <person name="Glockner G."/>
            <person name="Rajandream M.A."/>
            <person name="Sucgang R."/>
            <person name="Berriman M."/>
            <person name="Song J."/>
            <person name="Olsen R."/>
            <person name="Szafranski K."/>
            <person name="Xu Q."/>
            <person name="Tunggal B."/>
            <person name="Kummerfeld S."/>
            <person name="Madera M."/>
            <person name="Konfortov B.A."/>
            <person name="Rivero F."/>
            <person name="Bankier A.T."/>
            <person name="Lehmann R."/>
            <person name="Hamlin N."/>
            <person name="Davies R."/>
            <person name="Gaudet P."/>
            <person name="Fey P."/>
            <person name="Pilcher K."/>
            <person name="Chen G."/>
            <person name="Saunders D."/>
            <person name="Sodergren E."/>
            <person name="Davis P."/>
            <person name="Kerhornou A."/>
            <person name="Nie X."/>
            <person name="Hall N."/>
            <person name="Anjard C."/>
            <person name="Hemphill L."/>
            <person name="Bason N."/>
            <person name="Farbrother P."/>
            <person name="Desany B."/>
            <person name="Just E."/>
            <person name="Morio T."/>
            <person name="Rost R."/>
            <person name="Churcher C."/>
            <person name="Cooper J."/>
            <person name="Haydock S."/>
            <person name="van Driessche N."/>
            <person name="Cronin A."/>
            <person name="Goodhead I."/>
            <person name="Muzny D."/>
            <person name="Mourier T."/>
            <person name="Pain A."/>
            <person name="Lu M."/>
            <person name="Harper D."/>
            <person name="Lindsay R."/>
            <person name="Hauser H."/>
            <person name="James K."/>
            <person name="Quiles M."/>
            <person name="Madan Babu M."/>
            <person name="Saito T."/>
            <person name="Buchrieser C."/>
            <person name="Wardroper A."/>
            <person name="Felder M."/>
            <person name="Thangavelu M."/>
            <person name="Johnson D."/>
            <person name="Knights A."/>
            <person name="Loulseged H."/>
            <person name="Mungall K."/>
            <person name="Oliver K."/>
            <person name="Price C."/>
            <person name="Quail M.A."/>
            <person name="Urushihara H."/>
            <person name="Hernandez J."/>
            <person name="Rabbinowitsch E."/>
            <person name="Steffen D."/>
            <person name="Sanders M."/>
            <person name="Ma J."/>
            <person name="Kohara Y."/>
            <person name="Sharp S."/>
            <person name="Simmonds M."/>
            <person name="Spiegler S."/>
            <person name="Tivey A."/>
            <person name="Sugano S."/>
            <person name="White B."/>
            <person name="Walker D."/>
            <person name="Woodward J."/>
            <person name="Winckler T."/>
            <person name="Tanaka Y."/>
            <person name="Shaulsky G."/>
            <person name="Schleicher M."/>
            <person name="Weinstock G."/>
            <person name="Rosenthal A."/>
            <person name="Cox E.C."/>
            <person name="Chisholm R.L."/>
            <person name="Gibbs R."/>
            <person name="Loomis W.F."/>
            <person name="Platzer M."/>
            <person name="Kay R.R."/>
            <person name="Williams J."/>
            <person name="Dear P.H."/>
            <person name="Noegel A.A."/>
            <person name="Barrell B."/>
            <person name="Kuspa A."/>
        </authorList>
    </citation>
    <scope>NUCLEOTIDE SEQUENCE [LARGE SCALE GENOMIC DNA]</scope>
    <source>
        <strain evidence="5 6">AX4</strain>
    </source>
</reference>
<keyword evidence="3" id="KW-0378">Hydrolase</keyword>
<dbReference type="SMART" id="SM00173">
    <property type="entry name" value="RAS"/>
    <property type="match status" value="1"/>
</dbReference>
<evidence type="ECO:0000256" key="3">
    <source>
        <dbReference type="ARBA" id="ARBA00022801"/>
    </source>
</evidence>
<proteinExistence type="inferred from homology"/>
<evidence type="ECO:0000256" key="4">
    <source>
        <dbReference type="ARBA" id="ARBA00048098"/>
    </source>
</evidence>
<dbReference type="EMBL" id="AAFI02000023">
    <property type="protein sequence ID" value="EAL68397.1"/>
    <property type="molecule type" value="Genomic_DNA"/>
</dbReference>
<name>Q54Y30_DICDI</name>
<dbReference type="Proteomes" id="UP000002195">
    <property type="component" value="Unassembled WGS sequence"/>
</dbReference>
<evidence type="ECO:0000313" key="6">
    <source>
        <dbReference type="Proteomes" id="UP000002195"/>
    </source>
</evidence>
<dbReference type="GeneID" id="8621577"/>
<dbReference type="RefSeq" id="XP_642372.1">
    <property type="nucleotide sequence ID" value="XM_637280.1"/>
</dbReference>
<dbReference type="InterPro" id="IPR001806">
    <property type="entry name" value="Small_GTPase"/>
</dbReference>
<keyword evidence="6" id="KW-1185">Reference proteome</keyword>
<comment type="caution">
    <text evidence="5">The sequence shown here is derived from an EMBL/GenBank/DDBJ whole genome shotgun (WGS) entry which is preliminary data.</text>
</comment>
<dbReference type="eggNOG" id="KOG0395">
    <property type="taxonomic scope" value="Eukaryota"/>
</dbReference>
<dbReference type="KEGG" id="ddi:DDB_G0278449"/>
<dbReference type="AlphaFoldDB" id="Q54Y30"/>
<dbReference type="GO" id="GO:0005525">
    <property type="term" value="F:GTP binding"/>
    <property type="evidence" value="ECO:0007669"/>
    <property type="project" value="InterPro"/>
</dbReference>
<dbReference type="PROSITE" id="PS51421">
    <property type="entry name" value="RAS"/>
    <property type="match status" value="1"/>
</dbReference>
<dbReference type="SUPFAM" id="SSF52540">
    <property type="entry name" value="P-loop containing nucleoside triphosphate hydrolases"/>
    <property type="match status" value="1"/>
</dbReference>
<dbReference type="InterPro" id="IPR051065">
    <property type="entry name" value="Ras-related_GTPase"/>
</dbReference>
<dbReference type="PaxDb" id="44689-DDB0230040"/>
<dbReference type="SMR" id="Q54Y30"/>
<comment type="catalytic activity">
    <reaction evidence="4">
        <text>GTP + H2O = GDP + phosphate + H(+)</text>
        <dbReference type="Rhea" id="RHEA:19669"/>
        <dbReference type="ChEBI" id="CHEBI:15377"/>
        <dbReference type="ChEBI" id="CHEBI:15378"/>
        <dbReference type="ChEBI" id="CHEBI:37565"/>
        <dbReference type="ChEBI" id="CHEBI:43474"/>
        <dbReference type="ChEBI" id="CHEBI:58189"/>
        <dbReference type="EC" id="3.6.5.2"/>
    </reaction>
</comment>
<gene>
    <name evidence="5" type="primary">rsmC</name>
    <name evidence="5" type="ORF">DDB_G0278449</name>
</gene>
<dbReference type="PRINTS" id="PR00449">
    <property type="entry name" value="RASTRNSFRMNG"/>
</dbReference>
<sequence>MPKATFKILLIGETQVGCSTILSQFKKSYATEKNENKFGTLNKNKEKPKEEKDKVEEEEIKSFKQIVYHENTKYMLDIIDHKFINQTIEEGQEQQEQQEQNTNLPFEDFIKEFHGFILVYDITKLSSSKKLKEMYELINKNNHCNYRSILLIGNKNDLKDEREITYSQGEEFAENFDCLFSEISSKDMIQLDSAITSLITDLVTKRYESMTITKQSSSKSKKKFILPFKSGLSNRNCKFM</sequence>
<dbReference type="Pfam" id="PF00071">
    <property type="entry name" value="Ras"/>
    <property type="match status" value="1"/>
</dbReference>
<dbReference type="PANTHER" id="PTHR45704">
    <property type="entry name" value="RAS-LIKE FAMILY MEMBER 11"/>
    <property type="match status" value="1"/>
</dbReference>
<dbReference type="HOGENOM" id="CLU_1158176_0_0_1"/>
<protein>
    <recommendedName>
        <fullName evidence="2">small monomeric GTPase</fullName>
        <ecNumber evidence="2">3.6.5.2</ecNumber>
    </recommendedName>
</protein>
<dbReference type="EC" id="3.6.5.2" evidence="2"/>
<organism evidence="5 6">
    <name type="scientific">Dictyostelium discoideum</name>
    <name type="common">Social amoeba</name>
    <dbReference type="NCBI Taxonomy" id="44689"/>
    <lineage>
        <taxon>Eukaryota</taxon>
        <taxon>Amoebozoa</taxon>
        <taxon>Evosea</taxon>
        <taxon>Eumycetozoa</taxon>
        <taxon>Dictyostelia</taxon>
        <taxon>Dictyosteliales</taxon>
        <taxon>Dictyosteliaceae</taxon>
        <taxon>Dictyostelium</taxon>
    </lineage>
</organism>
<accession>Q54Y30</accession>
<evidence type="ECO:0000313" key="5">
    <source>
        <dbReference type="EMBL" id="EAL68397.1"/>
    </source>
</evidence>
<comment type="similarity">
    <text evidence="1">Belongs to the small GTPase superfamily. Ras family.</text>
</comment>
<dbReference type="SMART" id="SM00175">
    <property type="entry name" value="RAB"/>
    <property type="match status" value="1"/>
</dbReference>
<dbReference type="PROSITE" id="PS51419">
    <property type="entry name" value="RAB"/>
    <property type="match status" value="1"/>
</dbReference>